<gene>
    <name evidence="10" type="ordered locus">Thivi_1368</name>
</gene>
<dbReference type="InterPro" id="IPR024370">
    <property type="entry name" value="PBP_domain"/>
</dbReference>
<feature type="chain" id="PRO_5003682810" description="Phosphate-binding protein PstS" evidence="8">
    <location>
        <begin position="26"/>
        <end position="343"/>
    </location>
</feature>
<dbReference type="EMBL" id="CP003154">
    <property type="protein sequence ID" value="AFL73376.1"/>
    <property type="molecule type" value="Genomic_DNA"/>
</dbReference>
<evidence type="ECO:0000256" key="5">
    <source>
        <dbReference type="ARBA" id="ARBA00022448"/>
    </source>
</evidence>
<dbReference type="OrthoDB" id="9801510at2"/>
<keyword evidence="6 7" id="KW-0592">Phosphate transport</keyword>
<reference evidence="10 11" key="1">
    <citation type="submission" date="2012-06" db="EMBL/GenBank/DDBJ databases">
        <title>Complete sequence of Thiocystis violascens DSM 198.</title>
        <authorList>
            <consortium name="US DOE Joint Genome Institute"/>
            <person name="Lucas S."/>
            <person name="Han J."/>
            <person name="Lapidus A."/>
            <person name="Cheng J.-F."/>
            <person name="Goodwin L."/>
            <person name="Pitluck S."/>
            <person name="Peters L."/>
            <person name="Ovchinnikova G."/>
            <person name="Teshima H."/>
            <person name="Detter J.C."/>
            <person name="Han C."/>
            <person name="Tapia R."/>
            <person name="Land M."/>
            <person name="Hauser L."/>
            <person name="Kyrpides N."/>
            <person name="Ivanova N."/>
            <person name="Pagani I."/>
            <person name="Vogl K."/>
            <person name="Liu Z."/>
            <person name="Frigaard N.-U."/>
            <person name="Bryant D."/>
            <person name="Woyke T."/>
        </authorList>
    </citation>
    <scope>NUCLEOTIDE SEQUENCE [LARGE SCALE GENOMIC DNA]</scope>
    <source>
        <strain evidence="11">ATCC 17096 / DSM 198 / 6111</strain>
    </source>
</reference>
<organism evidence="10 11">
    <name type="scientific">Thiocystis violascens (strain ATCC 17096 / DSM 198 / 6111)</name>
    <name type="common">Chromatium violascens</name>
    <dbReference type="NCBI Taxonomy" id="765911"/>
    <lineage>
        <taxon>Bacteria</taxon>
        <taxon>Pseudomonadati</taxon>
        <taxon>Pseudomonadota</taxon>
        <taxon>Gammaproteobacteria</taxon>
        <taxon>Chromatiales</taxon>
        <taxon>Chromatiaceae</taxon>
        <taxon>Thiocystis</taxon>
    </lineage>
</organism>
<keyword evidence="8" id="KW-0732">Signal</keyword>
<accession>I3Y8Q8</accession>
<dbReference type="InterPro" id="IPR005673">
    <property type="entry name" value="ABC_phos-bd_PstS"/>
</dbReference>
<dbReference type="GO" id="GO:0042301">
    <property type="term" value="F:phosphate ion binding"/>
    <property type="evidence" value="ECO:0007669"/>
    <property type="project" value="InterPro"/>
</dbReference>
<evidence type="ECO:0000256" key="2">
    <source>
        <dbReference type="ARBA" id="ARBA00008725"/>
    </source>
</evidence>
<comment type="function">
    <text evidence="1 7">Part of the ABC transporter complex PstSACB involved in phosphate import.</text>
</comment>
<dbReference type="SUPFAM" id="SSF53850">
    <property type="entry name" value="Periplasmic binding protein-like II"/>
    <property type="match status" value="1"/>
</dbReference>
<dbReference type="STRING" id="765911.Thivi_1368"/>
<dbReference type="RefSeq" id="WP_014777853.1">
    <property type="nucleotide sequence ID" value="NC_018012.1"/>
</dbReference>
<dbReference type="AlphaFoldDB" id="I3Y8Q8"/>
<name>I3Y8Q8_THIV6</name>
<dbReference type="GO" id="GO:0035435">
    <property type="term" value="P:phosphate ion transmembrane transport"/>
    <property type="evidence" value="ECO:0007669"/>
    <property type="project" value="InterPro"/>
</dbReference>
<evidence type="ECO:0000313" key="10">
    <source>
        <dbReference type="EMBL" id="AFL73376.1"/>
    </source>
</evidence>
<comment type="similarity">
    <text evidence="2 7">Belongs to the PstS family.</text>
</comment>
<evidence type="ECO:0000256" key="6">
    <source>
        <dbReference type="ARBA" id="ARBA00022592"/>
    </source>
</evidence>
<evidence type="ECO:0000256" key="1">
    <source>
        <dbReference type="ARBA" id="ARBA00002841"/>
    </source>
</evidence>
<dbReference type="HOGENOM" id="CLU_034528_1_1_6"/>
<dbReference type="eggNOG" id="COG0226">
    <property type="taxonomic scope" value="Bacteria"/>
</dbReference>
<dbReference type="KEGG" id="tvi:Thivi_1368"/>
<dbReference type="NCBIfam" id="TIGR00975">
    <property type="entry name" value="3a0107s03"/>
    <property type="match status" value="1"/>
</dbReference>
<dbReference type="PIRSF" id="PIRSF002756">
    <property type="entry name" value="PstS"/>
    <property type="match status" value="1"/>
</dbReference>
<dbReference type="CDD" id="cd13565">
    <property type="entry name" value="PBP2_PstS"/>
    <property type="match status" value="1"/>
</dbReference>
<dbReference type="InterPro" id="IPR050962">
    <property type="entry name" value="Phosphate-bind_PstS"/>
</dbReference>
<evidence type="ECO:0000259" key="9">
    <source>
        <dbReference type="Pfam" id="PF12849"/>
    </source>
</evidence>
<proteinExistence type="inferred from homology"/>
<sequence length="343" mass="36994">MHTHRIGVAAFAVALTLLLSLPAQAQQVRITGGGASFPFPLYSAWFRHFNRETAGVRINYQSVGSGTGVRNFINRTFDFGASDAAMTDEEIAQVRGGALILPMTAGEIVLAYNLPGVDNLRLPRAVYPLIFSGEITNWSDPRIVAANPGASIPDRTIRVVRRSDSSGTTFVFTQHLSAINESFRTRVGTGTSVPWPNQPNIIGAPRNDGVTATVNQTEGSIGYIEYFFATSTGAQVAMLENAAGQFVAPSDASGQAALAGADLSGKDLRIWVTDPADPAAYPIVTFTWMLFFREHGNERISAALRDFVTWALADGQDMASDLGYIPMPKTVVERVQAEIPNIR</sequence>
<dbReference type="Gene3D" id="3.40.190.10">
    <property type="entry name" value="Periplasmic binding protein-like II"/>
    <property type="match status" value="2"/>
</dbReference>
<dbReference type="PANTHER" id="PTHR42996:SF1">
    <property type="entry name" value="PHOSPHATE-BINDING PROTEIN PSTS"/>
    <property type="match status" value="1"/>
</dbReference>
<dbReference type="Proteomes" id="UP000006062">
    <property type="component" value="Chromosome"/>
</dbReference>
<evidence type="ECO:0000256" key="3">
    <source>
        <dbReference type="ARBA" id="ARBA00011529"/>
    </source>
</evidence>
<feature type="domain" description="PBP" evidence="9">
    <location>
        <begin position="23"/>
        <end position="314"/>
    </location>
</feature>
<evidence type="ECO:0000256" key="4">
    <source>
        <dbReference type="ARBA" id="ARBA00021889"/>
    </source>
</evidence>
<feature type="signal peptide" evidence="8">
    <location>
        <begin position="1"/>
        <end position="25"/>
    </location>
</feature>
<dbReference type="Pfam" id="PF12849">
    <property type="entry name" value="PBP_like_2"/>
    <property type="match status" value="1"/>
</dbReference>
<keyword evidence="5 7" id="KW-0813">Transport</keyword>
<evidence type="ECO:0000256" key="8">
    <source>
        <dbReference type="SAM" id="SignalP"/>
    </source>
</evidence>
<dbReference type="PANTHER" id="PTHR42996">
    <property type="entry name" value="PHOSPHATE-BINDING PROTEIN PSTS"/>
    <property type="match status" value="1"/>
</dbReference>
<comment type="subunit">
    <text evidence="3 7">The complex is composed of two ATP-binding proteins (PstB), two transmembrane proteins (PstC and PstA) and a solute-binding protein (PstS).</text>
</comment>
<evidence type="ECO:0000256" key="7">
    <source>
        <dbReference type="PIRNR" id="PIRNR002756"/>
    </source>
</evidence>
<keyword evidence="11" id="KW-1185">Reference proteome</keyword>
<protein>
    <recommendedName>
        <fullName evidence="4 7">Phosphate-binding protein PstS</fullName>
    </recommendedName>
</protein>
<evidence type="ECO:0000313" key="11">
    <source>
        <dbReference type="Proteomes" id="UP000006062"/>
    </source>
</evidence>
<dbReference type="GO" id="GO:0043190">
    <property type="term" value="C:ATP-binding cassette (ABC) transporter complex"/>
    <property type="evidence" value="ECO:0007669"/>
    <property type="project" value="InterPro"/>
</dbReference>